<dbReference type="SUPFAM" id="SSF49319">
    <property type="entry name" value="Actinoxanthin-like"/>
    <property type="match status" value="1"/>
</dbReference>
<evidence type="ECO:0000313" key="7">
    <source>
        <dbReference type="EMBL" id="MFG3192960.1"/>
    </source>
</evidence>
<feature type="chain" id="PRO_5046952757" evidence="6">
    <location>
        <begin position="27"/>
        <end position="146"/>
    </location>
</feature>
<evidence type="ECO:0000256" key="5">
    <source>
        <dbReference type="ARBA" id="ARBA00023157"/>
    </source>
</evidence>
<proteinExistence type="inferred from homology"/>
<dbReference type="Pfam" id="PF00960">
    <property type="entry name" value="Neocarzinostat"/>
    <property type="match status" value="1"/>
</dbReference>
<evidence type="ECO:0000256" key="3">
    <source>
        <dbReference type="ARBA" id="ARBA00023022"/>
    </source>
</evidence>
<dbReference type="NCBIfam" id="NF040680">
    <property type="entry name" value="chromo_anti"/>
    <property type="match status" value="1"/>
</dbReference>
<evidence type="ECO:0000256" key="6">
    <source>
        <dbReference type="SAM" id="SignalP"/>
    </source>
</evidence>
<organism evidence="7 8">
    <name type="scientific">Streptomyces omiyaensis</name>
    <dbReference type="NCBI Taxonomy" id="68247"/>
    <lineage>
        <taxon>Bacteria</taxon>
        <taxon>Bacillati</taxon>
        <taxon>Actinomycetota</taxon>
        <taxon>Actinomycetes</taxon>
        <taxon>Kitasatosporales</taxon>
        <taxon>Streptomycetaceae</taxon>
        <taxon>Streptomyces</taxon>
    </lineage>
</organism>
<keyword evidence="8" id="KW-1185">Reference proteome</keyword>
<comment type="caution">
    <text evidence="7">The sequence shown here is derived from an EMBL/GenBank/DDBJ whole genome shotgun (WGS) entry which is preliminary data.</text>
</comment>
<keyword evidence="3" id="KW-0044">Antibiotic</keyword>
<evidence type="ECO:0000256" key="1">
    <source>
        <dbReference type="ARBA" id="ARBA00010648"/>
    </source>
</evidence>
<evidence type="ECO:0000256" key="2">
    <source>
        <dbReference type="ARBA" id="ARBA00022529"/>
    </source>
</evidence>
<sequence length="146" mass="14105">MTVKNKLGLIARVGATAALATGLAVAFQPAAMAAAPVVSVTPASGLANGATVTVTGTGLTPGAVYHVAQCEIVASGDYGCDPATVVDVTADAQGKLSTQFTVHKVFQAVKGAAGTPSGTVDCGVTACQVGLGDSQGVGGGQRITFA</sequence>
<gene>
    <name evidence="7" type="ORF">ACGFYS_28920</name>
</gene>
<dbReference type="RefSeq" id="WP_189852550.1">
    <property type="nucleotide sequence ID" value="NZ_BMVV01000026.1"/>
</dbReference>
<evidence type="ECO:0000313" key="8">
    <source>
        <dbReference type="Proteomes" id="UP001604282"/>
    </source>
</evidence>
<keyword evidence="5" id="KW-1015">Disulfide bond</keyword>
<dbReference type="PRINTS" id="PR01885">
    <property type="entry name" value="MACROMOMYCIN"/>
</dbReference>
<dbReference type="EMBL" id="JBICZW010000024">
    <property type="protein sequence ID" value="MFG3192960.1"/>
    <property type="molecule type" value="Genomic_DNA"/>
</dbReference>
<protein>
    <submittedName>
        <fullName evidence="7">Enediyne antibiotic chromoprotein</fullName>
    </submittedName>
</protein>
<dbReference type="InterPro" id="IPR002186">
    <property type="entry name" value="Neocarzinostatin_fam"/>
</dbReference>
<reference evidence="7 8" key="1">
    <citation type="submission" date="2024-10" db="EMBL/GenBank/DDBJ databases">
        <title>The Natural Products Discovery Center: Release of the First 8490 Sequenced Strains for Exploring Actinobacteria Biosynthetic Diversity.</title>
        <authorList>
            <person name="Kalkreuter E."/>
            <person name="Kautsar S.A."/>
            <person name="Yang D."/>
            <person name="Bader C.D."/>
            <person name="Teijaro C.N."/>
            <person name="Fluegel L."/>
            <person name="Davis C.M."/>
            <person name="Simpson J.R."/>
            <person name="Lauterbach L."/>
            <person name="Steele A.D."/>
            <person name="Gui C."/>
            <person name="Meng S."/>
            <person name="Li G."/>
            <person name="Viehrig K."/>
            <person name="Ye F."/>
            <person name="Su P."/>
            <person name="Kiefer A.F."/>
            <person name="Nichols A."/>
            <person name="Cepeda A.J."/>
            <person name="Yan W."/>
            <person name="Fan B."/>
            <person name="Jiang Y."/>
            <person name="Adhikari A."/>
            <person name="Zheng C.-J."/>
            <person name="Schuster L."/>
            <person name="Cowan T.M."/>
            <person name="Smanski M.J."/>
            <person name="Chevrette M.G."/>
            <person name="De Carvalho L.P.S."/>
            <person name="Shen B."/>
        </authorList>
    </citation>
    <scope>NUCLEOTIDE SEQUENCE [LARGE SCALE GENOMIC DNA]</scope>
    <source>
        <strain evidence="7 8">NPDC048229</strain>
    </source>
</reference>
<feature type="signal peptide" evidence="6">
    <location>
        <begin position="1"/>
        <end position="26"/>
    </location>
</feature>
<keyword evidence="6" id="KW-0732">Signal</keyword>
<keyword evidence="2" id="KW-0929">Antimicrobial</keyword>
<name>A0ABW7BZS6_9ACTN</name>
<comment type="similarity">
    <text evidence="1">Belongs to the neocarzinostatin family.</text>
</comment>
<dbReference type="Gene3D" id="2.60.40.230">
    <property type="entry name" value="Neocarzinostatin-like"/>
    <property type="match status" value="1"/>
</dbReference>
<keyword evidence="4" id="KW-0238">DNA-binding</keyword>
<dbReference type="Proteomes" id="UP001604282">
    <property type="component" value="Unassembled WGS sequence"/>
</dbReference>
<dbReference type="InterPro" id="IPR027273">
    <property type="entry name" value="Neocarzinostatin-like"/>
</dbReference>
<evidence type="ECO:0000256" key="4">
    <source>
        <dbReference type="ARBA" id="ARBA00023125"/>
    </source>
</evidence>
<accession>A0ABW7BZS6</accession>